<feature type="non-terminal residue" evidence="1">
    <location>
        <position position="55"/>
    </location>
</feature>
<evidence type="ECO:0000313" key="2">
    <source>
        <dbReference type="Proteomes" id="UP000053238"/>
    </source>
</evidence>
<reference evidence="1 2" key="1">
    <citation type="submission" date="2014-04" db="EMBL/GenBank/DDBJ databases">
        <title>Genome evolution of avian class.</title>
        <authorList>
            <person name="Zhang G."/>
            <person name="Li C."/>
        </authorList>
    </citation>
    <scope>NUCLEOTIDE SEQUENCE [LARGE SCALE GENOMIC DNA]</scope>
    <source>
        <strain evidence="1">BGI_N336</strain>
    </source>
</reference>
<proteinExistence type="predicted"/>
<sequence>NGHKLLLGRFCSDTRGKFFTVRAVNHWNNLPREVVDLATLDTFRSRLDRLLGHLV</sequence>
<evidence type="ECO:0000313" key="1">
    <source>
        <dbReference type="EMBL" id="KFW93106.1"/>
    </source>
</evidence>
<feature type="non-terminal residue" evidence="1">
    <location>
        <position position="1"/>
    </location>
</feature>
<keyword evidence="2" id="KW-1185">Reference proteome</keyword>
<organism evidence="1 2">
    <name type="scientific">Phalacrocorax carbo</name>
    <name type="common">Great cormorant</name>
    <name type="synonym">Pelecanus carbo</name>
    <dbReference type="NCBI Taxonomy" id="9209"/>
    <lineage>
        <taxon>Eukaryota</taxon>
        <taxon>Metazoa</taxon>
        <taxon>Chordata</taxon>
        <taxon>Craniata</taxon>
        <taxon>Vertebrata</taxon>
        <taxon>Euteleostomi</taxon>
        <taxon>Archelosauria</taxon>
        <taxon>Archosauria</taxon>
        <taxon>Dinosauria</taxon>
        <taxon>Saurischia</taxon>
        <taxon>Theropoda</taxon>
        <taxon>Coelurosauria</taxon>
        <taxon>Aves</taxon>
        <taxon>Neognathae</taxon>
        <taxon>Neoaves</taxon>
        <taxon>Aequornithes</taxon>
        <taxon>Suliformes</taxon>
        <taxon>Phalacrocoracidae</taxon>
        <taxon>Phalacrocorax</taxon>
    </lineage>
</organism>
<dbReference type="Proteomes" id="UP000053238">
    <property type="component" value="Unassembled WGS sequence"/>
</dbReference>
<dbReference type="EMBL" id="KL436823">
    <property type="protein sequence ID" value="KFW93106.1"/>
    <property type="molecule type" value="Genomic_DNA"/>
</dbReference>
<name>A0A093QX44_PHACA</name>
<evidence type="ECO:0008006" key="3">
    <source>
        <dbReference type="Google" id="ProtNLM"/>
    </source>
</evidence>
<dbReference type="AlphaFoldDB" id="A0A093QX44"/>
<protein>
    <recommendedName>
        <fullName evidence="3">Nidogen G2 beta-barrel domain-containing protein</fullName>
    </recommendedName>
</protein>
<gene>
    <name evidence="1" type="ORF">N336_05459</name>
</gene>
<accession>A0A093QX44</accession>